<name>A0A091PS70_LEPDC</name>
<dbReference type="AlphaFoldDB" id="A0A091PS70"/>
<evidence type="ECO:0000313" key="2">
    <source>
        <dbReference type="Proteomes" id="UP000053001"/>
    </source>
</evidence>
<evidence type="ECO:0000313" key="1">
    <source>
        <dbReference type="EMBL" id="KFQ10762.1"/>
    </source>
</evidence>
<accession>A0A091PS70</accession>
<feature type="non-terminal residue" evidence="1">
    <location>
        <position position="1"/>
    </location>
</feature>
<proteinExistence type="predicted"/>
<organism evidence="1 2">
    <name type="scientific">Leptosomus discolor</name>
    <name type="common">Madagascar cuckoo roller</name>
    <name type="synonym">Cuculus discolor</name>
    <dbReference type="NCBI Taxonomy" id="188344"/>
    <lineage>
        <taxon>Eukaryota</taxon>
        <taxon>Metazoa</taxon>
        <taxon>Chordata</taxon>
        <taxon>Craniata</taxon>
        <taxon>Vertebrata</taxon>
        <taxon>Euteleostomi</taxon>
        <taxon>Archelosauria</taxon>
        <taxon>Archosauria</taxon>
        <taxon>Dinosauria</taxon>
        <taxon>Saurischia</taxon>
        <taxon>Theropoda</taxon>
        <taxon>Coelurosauria</taxon>
        <taxon>Aves</taxon>
        <taxon>Neognathae</taxon>
        <taxon>Neoaves</taxon>
        <taxon>Telluraves</taxon>
        <taxon>Coraciimorphae</taxon>
        <taxon>Coraciiformes</taxon>
        <taxon>Leptosomidae</taxon>
        <taxon>Leptosomus</taxon>
    </lineage>
</organism>
<sequence>KEQNSPGLLFYSRVFSPCSTKVTKISHPVPKKMTSLAPYLVRKYFPLLLLFQPRRDFPRCCQPGAGYLKFSRVLGGGAGK</sequence>
<protein>
    <submittedName>
        <fullName evidence="1">Uncharacterized protein</fullName>
    </submittedName>
</protein>
<dbReference type="PhylomeDB" id="A0A091PS70"/>
<feature type="non-terminal residue" evidence="1">
    <location>
        <position position="80"/>
    </location>
</feature>
<gene>
    <name evidence="1" type="ORF">N330_04214</name>
</gene>
<dbReference type="Proteomes" id="UP000053001">
    <property type="component" value="Unassembled WGS sequence"/>
</dbReference>
<keyword evidence="2" id="KW-1185">Reference proteome</keyword>
<dbReference type="EMBL" id="KK678271">
    <property type="protein sequence ID" value="KFQ10762.1"/>
    <property type="molecule type" value="Genomic_DNA"/>
</dbReference>
<reference evidence="1 2" key="1">
    <citation type="submission" date="2014-04" db="EMBL/GenBank/DDBJ databases">
        <title>Genome evolution of avian class.</title>
        <authorList>
            <person name="Zhang G."/>
            <person name="Li C."/>
        </authorList>
    </citation>
    <scope>NUCLEOTIDE SEQUENCE [LARGE SCALE GENOMIC DNA]</scope>
    <source>
        <strain evidence="1">BGI_N330</strain>
    </source>
</reference>